<organism evidence="4 5">
    <name type="scientific">Solanum pinnatisectum</name>
    <name type="common">tansyleaf nightshade</name>
    <dbReference type="NCBI Taxonomy" id="50273"/>
    <lineage>
        <taxon>Eukaryota</taxon>
        <taxon>Viridiplantae</taxon>
        <taxon>Streptophyta</taxon>
        <taxon>Embryophyta</taxon>
        <taxon>Tracheophyta</taxon>
        <taxon>Spermatophyta</taxon>
        <taxon>Magnoliopsida</taxon>
        <taxon>eudicotyledons</taxon>
        <taxon>Gunneridae</taxon>
        <taxon>Pentapetalae</taxon>
        <taxon>asterids</taxon>
        <taxon>lamiids</taxon>
        <taxon>Solanales</taxon>
        <taxon>Solanaceae</taxon>
        <taxon>Solanoideae</taxon>
        <taxon>Solaneae</taxon>
        <taxon>Solanum</taxon>
    </lineage>
</organism>
<keyword evidence="1" id="KW-0863">Zinc-finger</keyword>
<dbReference type="InterPro" id="IPR001878">
    <property type="entry name" value="Znf_CCHC"/>
</dbReference>
<protein>
    <recommendedName>
        <fullName evidence="3">CCHC-type domain-containing protein</fullName>
    </recommendedName>
</protein>
<evidence type="ECO:0000313" key="4">
    <source>
        <dbReference type="EMBL" id="KAK4717963.1"/>
    </source>
</evidence>
<sequence length="176" mass="19450">MGVSSREKAELASYQLKEVYAPSLVSNPRDEMSRLIVYAQSIEESKHKRKGRELKRGRSDEQGQPRLKKRSPNQDSSSAPKANEEKGGGFQSSKPLCTTCGKRHHGKCLADTSGCYGCGKHDHQVRNCPTYTAWGREAKQASYVGADPNALKKNRFYALEANKDKGANPEEGTGKF</sequence>
<feature type="compositionally biased region" description="Basic and acidic residues" evidence="2">
    <location>
        <begin position="54"/>
        <end position="63"/>
    </location>
</feature>
<accession>A0AAV9KXP3</accession>
<dbReference type="PANTHER" id="PTHR34482:SF57">
    <property type="entry name" value="RETROTRANSPOSON GAG DOMAIN-CONTAINING PROTEIN"/>
    <property type="match status" value="1"/>
</dbReference>
<dbReference type="EMBL" id="JAWPEI010000008">
    <property type="protein sequence ID" value="KAK4717963.1"/>
    <property type="molecule type" value="Genomic_DNA"/>
</dbReference>
<feature type="region of interest" description="Disordered" evidence="2">
    <location>
        <begin position="40"/>
        <end position="96"/>
    </location>
</feature>
<comment type="caution">
    <text evidence="4">The sequence shown here is derived from an EMBL/GenBank/DDBJ whole genome shotgun (WGS) entry which is preliminary data.</text>
</comment>
<gene>
    <name evidence="4" type="ORF">R3W88_016301</name>
</gene>
<evidence type="ECO:0000256" key="2">
    <source>
        <dbReference type="SAM" id="MobiDB-lite"/>
    </source>
</evidence>
<evidence type="ECO:0000256" key="1">
    <source>
        <dbReference type="PROSITE-ProRule" id="PRU00047"/>
    </source>
</evidence>
<dbReference type="PANTHER" id="PTHR34482">
    <property type="entry name" value="DNA DAMAGE-INDUCIBLE PROTEIN 1-LIKE"/>
    <property type="match status" value="1"/>
</dbReference>
<feature type="domain" description="CCHC-type" evidence="3">
    <location>
        <begin position="115"/>
        <end position="129"/>
    </location>
</feature>
<dbReference type="PROSITE" id="PS50158">
    <property type="entry name" value="ZF_CCHC"/>
    <property type="match status" value="1"/>
</dbReference>
<evidence type="ECO:0000313" key="5">
    <source>
        <dbReference type="Proteomes" id="UP001311915"/>
    </source>
</evidence>
<dbReference type="GO" id="GO:0008270">
    <property type="term" value="F:zinc ion binding"/>
    <property type="evidence" value="ECO:0007669"/>
    <property type="project" value="UniProtKB-KW"/>
</dbReference>
<reference evidence="4 5" key="1">
    <citation type="submission" date="2023-10" db="EMBL/GenBank/DDBJ databases">
        <title>Genome-Wide Identification Analysis in wild type Solanum Pinnatisectum Reveals Some Genes Defensing Phytophthora Infestans.</title>
        <authorList>
            <person name="Sun C."/>
        </authorList>
    </citation>
    <scope>NUCLEOTIDE SEQUENCE [LARGE SCALE GENOMIC DNA]</scope>
    <source>
        <strain evidence="4">LQN</strain>
        <tissue evidence="4">Leaf</tissue>
    </source>
</reference>
<dbReference type="Proteomes" id="UP001311915">
    <property type="component" value="Unassembled WGS sequence"/>
</dbReference>
<keyword evidence="1" id="KW-0862">Zinc</keyword>
<keyword evidence="5" id="KW-1185">Reference proteome</keyword>
<dbReference type="AlphaFoldDB" id="A0AAV9KXP3"/>
<dbReference type="GO" id="GO:0003676">
    <property type="term" value="F:nucleic acid binding"/>
    <property type="evidence" value="ECO:0007669"/>
    <property type="project" value="InterPro"/>
</dbReference>
<proteinExistence type="predicted"/>
<dbReference type="Gene3D" id="4.10.60.10">
    <property type="entry name" value="Zinc finger, CCHC-type"/>
    <property type="match status" value="1"/>
</dbReference>
<evidence type="ECO:0000259" key="3">
    <source>
        <dbReference type="PROSITE" id="PS50158"/>
    </source>
</evidence>
<name>A0AAV9KXP3_9SOLN</name>
<keyword evidence="1" id="KW-0479">Metal-binding</keyword>